<dbReference type="OrthoDB" id="3193212at2759"/>
<dbReference type="InterPro" id="IPR041577">
    <property type="entry name" value="RT_RNaseH_2"/>
</dbReference>
<gene>
    <name evidence="4" type="ORF">O181_066818</name>
</gene>
<dbReference type="GO" id="GO:0003824">
    <property type="term" value="F:catalytic activity"/>
    <property type="evidence" value="ECO:0007669"/>
    <property type="project" value="UniProtKB-KW"/>
</dbReference>
<dbReference type="SUPFAM" id="SSF56672">
    <property type="entry name" value="DNA/RNA polymerases"/>
    <property type="match status" value="1"/>
</dbReference>
<feature type="region of interest" description="Disordered" evidence="2">
    <location>
        <begin position="66"/>
        <end position="99"/>
    </location>
</feature>
<dbReference type="InterPro" id="IPR043128">
    <property type="entry name" value="Rev_trsase/Diguanyl_cyclase"/>
</dbReference>
<reference evidence="4" key="1">
    <citation type="submission" date="2021-03" db="EMBL/GenBank/DDBJ databases">
        <title>Draft genome sequence of rust myrtle Austropuccinia psidii MF-1, a brazilian biotype.</title>
        <authorList>
            <person name="Quecine M.C."/>
            <person name="Pachon D.M.R."/>
            <person name="Bonatelli M.L."/>
            <person name="Correr F.H."/>
            <person name="Franceschini L.M."/>
            <person name="Leite T.F."/>
            <person name="Margarido G.R.A."/>
            <person name="Almeida C.A."/>
            <person name="Ferrarezi J.A."/>
            <person name="Labate C.A."/>
        </authorList>
    </citation>
    <scope>NUCLEOTIDE SEQUENCE</scope>
    <source>
        <strain evidence="4">MF-1</strain>
    </source>
</reference>
<accession>A0A9Q3ES62</accession>
<dbReference type="PANTHER" id="PTHR37984:SF5">
    <property type="entry name" value="PROTEIN NYNRIN-LIKE"/>
    <property type="match status" value="1"/>
</dbReference>
<sequence length="356" mass="40871">MQGELEHAVKCRFIQNCTLDEIANTLQDVRKRTNIGKYSQYKISSFKEKKPFRVYFKDKAQKRVEEVTKKENPCHNFPKEEHSTEDSDSDSMGDAIREPSYDYQGSKEKFLVEYQEEERLKIQEIQLEAGIPQDTRNENLCKHTQDAQKFLVTPTKGMAYIHGTSTKMTFCVENAQHPLIIDSGKCTPINLKISLKKCNFGQKPLLALGNKVSGLSLAIDQNQVEEVLQKPVPNNIKEMKFFLGVASYDRNHIKICAHIASILYKLFSKDVVFEITKELWDSYERIKHEIIHAPVLILPDFELPFNLYIDTAGSQGPGAALQQRQIVNREPREGVICYISRQFKDSKARYGATQTE</sequence>
<organism evidence="4 5">
    <name type="scientific">Austropuccinia psidii MF-1</name>
    <dbReference type="NCBI Taxonomy" id="1389203"/>
    <lineage>
        <taxon>Eukaryota</taxon>
        <taxon>Fungi</taxon>
        <taxon>Dikarya</taxon>
        <taxon>Basidiomycota</taxon>
        <taxon>Pucciniomycotina</taxon>
        <taxon>Pucciniomycetes</taxon>
        <taxon>Pucciniales</taxon>
        <taxon>Sphaerophragmiaceae</taxon>
        <taxon>Austropuccinia</taxon>
    </lineage>
</organism>
<dbReference type="InterPro" id="IPR050951">
    <property type="entry name" value="Retrovirus_Pol_polyprotein"/>
</dbReference>
<name>A0A9Q3ES62_9BASI</name>
<evidence type="ECO:0000259" key="3">
    <source>
        <dbReference type="Pfam" id="PF17919"/>
    </source>
</evidence>
<feature type="compositionally biased region" description="Basic and acidic residues" evidence="2">
    <location>
        <begin position="66"/>
        <end position="85"/>
    </location>
</feature>
<evidence type="ECO:0000313" key="5">
    <source>
        <dbReference type="Proteomes" id="UP000765509"/>
    </source>
</evidence>
<proteinExistence type="predicted"/>
<evidence type="ECO:0000313" key="4">
    <source>
        <dbReference type="EMBL" id="MBW0527103.1"/>
    </source>
</evidence>
<comment type="caution">
    <text evidence="4">The sequence shown here is derived from an EMBL/GenBank/DDBJ whole genome shotgun (WGS) entry which is preliminary data.</text>
</comment>
<dbReference type="PANTHER" id="PTHR37984">
    <property type="entry name" value="PROTEIN CBG26694"/>
    <property type="match status" value="1"/>
</dbReference>
<keyword evidence="5" id="KW-1185">Reference proteome</keyword>
<dbReference type="Proteomes" id="UP000765509">
    <property type="component" value="Unassembled WGS sequence"/>
</dbReference>
<dbReference type="EMBL" id="AVOT02033224">
    <property type="protein sequence ID" value="MBW0527103.1"/>
    <property type="molecule type" value="Genomic_DNA"/>
</dbReference>
<keyword evidence="1" id="KW-0511">Multifunctional enzyme</keyword>
<protein>
    <recommendedName>
        <fullName evidence="3">Reverse transcriptase/retrotransposon-derived protein RNase H-like domain-containing protein</fullName>
    </recommendedName>
</protein>
<dbReference type="AlphaFoldDB" id="A0A9Q3ES62"/>
<dbReference type="Pfam" id="PF17919">
    <property type="entry name" value="RT_RNaseH_2"/>
    <property type="match status" value="1"/>
</dbReference>
<feature type="domain" description="Reverse transcriptase/retrotransposon-derived protein RNase H-like" evidence="3">
    <location>
        <begin position="281"/>
        <end position="356"/>
    </location>
</feature>
<dbReference type="InterPro" id="IPR043502">
    <property type="entry name" value="DNA/RNA_pol_sf"/>
</dbReference>
<evidence type="ECO:0000256" key="1">
    <source>
        <dbReference type="ARBA" id="ARBA00023268"/>
    </source>
</evidence>
<dbReference type="Gene3D" id="3.30.70.270">
    <property type="match status" value="1"/>
</dbReference>
<evidence type="ECO:0000256" key="2">
    <source>
        <dbReference type="SAM" id="MobiDB-lite"/>
    </source>
</evidence>